<accession>A4A1G1</accession>
<gene>
    <name evidence="2" type="ORF">DSM3645_04575</name>
</gene>
<feature type="transmembrane region" description="Helical" evidence="1">
    <location>
        <begin position="40"/>
        <end position="60"/>
    </location>
</feature>
<proteinExistence type="predicted"/>
<sequence length="136" mass="15186">MLSNGVCVGYWSFLDFHESKTLRGEETMSLTHVRIHFRRFGHWISLGVVAVAWTIVVAGSDSAAMSTPRKSTVAWNGPGFAQTYMGPIYGRPIYNHSGYNRGYGPIYGPGYNTRPFYRPLHNGGGVVVIPNARVYW</sequence>
<dbReference type="STRING" id="314230.DSM3645_04575"/>
<keyword evidence="1" id="KW-1133">Transmembrane helix</keyword>
<dbReference type="AlphaFoldDB" id="A4A1G1"/>
<comment type="caution">
    <text evidence="2">The sequence shown here is derived from an EMBL/GenBank/DDBJ whole genome shotgun (WGS) entry which is preliminary data.</text>
</comment>
<dbReference type="EMBL" id="AANZ01000034">
    <property type="protein sequence ID" value="EAQ77410.1"/>
    <property type="molecule type" value="Genomic_DNA"/>
</dbReference>
<reference evidence="2 3" key="1">
    <citation type="submission" date="2006-02" db="EMBL/GenBank/DDBJ databases">
        <authorList>
            <person name="Amann R."/>
            <person name="Ferriera S."/>
            <person name="Johnson J."/>
            <person name="Kravitz S."/>
            <person name="Halpern A."/>
            <person name="Remington K."/>
            <person name="Beeson K."/>
            <person name="Tran B."/>
            <person name="Rogers Y.-H."/>
            <person name="Friedman R."/>
            <person name="Venter J.C."/>
        </authorList>
    </citation>
    <scope>NUCLEOTIDE SEQUENCE [LARGE SCALE GENOMIC DNA]</scope>
    <source>
        <strain evidence="2 3">DSM 3645</strain>
    </source>
</reference>
<keyword evidence="1" id="KW-0812">Transmembrane</keyword>
<evidence type="ECO:0000256" key="1">
    <source>
        <dbReference type="SAM" id="Phobius"/>
    </source>
</evidence>
<evidence type="ECO:0000313" key="3">
    <source>
        <dbReference type="Proteomes" id="UP000004358"/>
    </source>
</evidence>
<dbReference type="HOGENOM" id="CLU_1871407_0_0_0"/>
<protein>
    <submittedName>
        <fullName evidence="2">Uncharacterized protein</fullName>
    </submittedName>
</protein>
<evidence type="ECO:0000313" key="2">
    <source>
        <dbReference type="EMBL" id="EAQ77410.1"/>
    </source>
</evidence>
<organism evidence="2 3">
    <name type="scientific">Blastopirellula marina DSM 3645</name>
    <dbReference type="NCBI Taxonomy" id="314230"/>
    <lineage>
        <taxon>Bacteria</taxon>
        <taxon>Pseudomonadati</taxon>
        <taxon>Planctomycetota</taxon>
        <taxon>Planctomycetia</taxon>
        <taxon>Pirellulales</taxon>
        <taxon>Pirellulaceae</taxon>
        <taxon>Blastopirellula</taxon>
    </lineage>
</organism>
<dbReference type="Proteomes" id="UP000004358">
    <property type="component" value="Unassembled WGS sequence"/>
</dbReference>
<name>A4A1G1_9BACT</name>
<keyword evidence="1" id="KW-0472">Membrane</keyword>